<proteinExistence type="predicted"/>
<dbReference type="InterPro" id="IPR036388">
    <property type="entry name" value="WH-like_DNA-bd_sf"/>
</dbReference>
<keyword evidence="3" id="KW-0804">Transcription</keyword>
<evidence type="ECO:0000313" key="6">
    <source>
        <dbReference type="Proteomes" id="UP001254257"/>
    </source>
</evidence>
<dbReference type="Proteomes" id="UP001254257">
    <property type="component" value="Unassembled WGS sequence"/>
</dbReference>
<reference evidence="5 6" key="1">
    <citation type="submission" date="2023-09" db="EMBL/GenBank/DDBJ databases">
        <title>Whole genome shotgun sequencing (WGS) of Bosea sp. ZW T0_25, isolated from stored onions (Allium cepa).</title>
        <authorList>
            <person name="Stoll D.A."/>
            <person name="Huch M."/>
        </authorList>
    </citation>
    <scope>NUCLEOTIDE SEQUENCE [LARGE SCALE GENOMIC DNA]</scope>
    <source>
        <strain evidence="5 6">ZW T0_25</strain>
    </source>
</reference>
<evidence type="ECO:0000256" key="2">
    <source>
        <dbReference type="ARBA" id="ARBA00023125"/>
    </source>
</evidence>
<gene>
    <name evidence="5" type="ORF">RKE40_11610</name>
</gene>
<dbReference type="RefSeq" id="WP_316018403.1">
    <property type="nucleotide sequence ID" value="NZ_JAWDID010000014.1"/>
</dbReference>
<name>A0ABU3S754_9HYPH</name>
<comment type="caution">
    <text evidence="5">The sequence shown here is derived from an EMBL/GenBank/DDBJ whole genome shotgun (WGS) entry which is preliminary data.</text>
</comment>
<dbReference type="SUPFAM" id="SSF46785">
    <property type="entry name" value="Winged helix' DNA-binding domain"/>
    <property type="match status" value="1"/>
</dbReference>
<keyword evidence="1" id="KW-0805">Transcription regulation</keyword>
<dbReference type="PROSITE" id="PS51118">
    <property type="entry name" value="HTH_HXLR"/>
    <property type="match status" value="1"/>
</dbReference>
<evidence type="ECO:0000313" key="5">
    <source>
        <dbReference type="EMBL" id="MDU0340536.1"/>
    </source>
</evidence>
<sequence length="137" mass="15102">MTSPHEQNGQCVPDVFDAECSARHALELISGKWSVLILTALAEAPRRNGALLRRIGGISQKMLTQTLKDLERNGLVERHDLRTVPLHVEYRLSALGSSLSATLIALDRWAERNFPELDAARARHDAARLGPVAQTDS</sequence>
<protein>
    <submittedName>
        <fullName evidence="5">Helix-turn-helix domain-containing protein</fullName>
    </submittedName>
</protein>
<evidence type="ECO:0000259" key="4">
    <source>
        <dbReference type="PROSITE" id="PS51118"/>
    </source>
</evidence>
<organism evidence="5 6">
    <name type="scientific">Bosea rubneri</name>
    <dbReference type="NCBI Taxonomy" id="3075434"/>
    <lineage>
        <taxon>Bacteria</taxon>
        <taxon>Pseudomonadati</taxon>
        <taxon>Pseudomonadota</taxon>
        <taxon>Alphaproteobacteria</taxon>
        <taxon>Hyphomicrobiales</taxon>
        <taxon>Boseaceae</taxon>
        <taxon>Bosea</taxon>
    </lineage>
</organism>
<feature type="domain" description="HTH hxlR-type" evidence="4">
    <location>
        <begin position="20"/>
        <end position="118"/>
    </location>
</feature>
<dbReference type="EMBL" id="JAWDID010000014">
    <property type="protein sequence ID" value="MDU0340536.1"/>
    <property type="molecule type" value="Genomic_DNA"/>
</dbReference>
<keyword evidence="2" id="KW-0238">DNA-binding</keyword>
<dbReference type="Gene3D" id="1.10.10.10">
    <property type="entry name" value="Winged helix-like DNA-binding domain superfamily/Winged helix DNA-binding domain"/>
    <property type="match status" value="1"/>
</dbReference>
<dbReference type="PANTHER" id="PTHR33204">
    <property type="entry name" value="TRANSCRIPTIONAL REGULATOR, MARR FAMILY"/>
    <property type="match status" value="1"/>
</dbReference>
<dbReference type="InterPro" id="IPR011991">
    <property type="entry name" value="ArsR-like_HTH"/>
</dbReference>
<accession>A0ABU3S754</accession>
<dbReference type="PANTHER" id="PTHR33204:SF37">
    <property type="entry name" value="HTH-TYPE TRANSCRIPTIONAL REGULATOR YODB"/>
    <property type="match status" value="1"/>
</dbReference>
<dbReference type="InterPro" id="IPR002577">
    <property type="entry name" value="HTH_HxlR"/>
</dbReference>
<dbReference type="InterPro" id="IPR036390">
    <property type="entry name" value="WH_DNA-bd_sf"/>
</dbReference>
<dbReference type="Pfam" id="PF01638">
    <property type="entry name" value="HxlR"/>
    <property type="match status" value="1"/>
</dbReference>
<keyword evidence="6" id="KW-1185">Reference proteome</keyword>
<evidence type="ECO:0000256" key="1">
    <source>
        <dbReference type="ARBA" id="ARBA00023015"/>
    </source>
</evidence>
<dbReference type="CDD" id="cd00090">
    <property type="entry name" value="HTH_ARSR"/>
    <property type="match status" value="1"/>
</dbReference>
<evidence type="ECO:0000256" key="3">
    <source>
        <dbReference type="ARBA" id="ARBA00023163"/>
    </source>
</evidence>